<sequence>MTTIEVNNLSGPLCTISVDPKGTIADLKVALAKVLGIPKRQQRLISGMSALSDSQSVSDVVDHTVTFMRITYSALARSWMGQVRRRSALLASAPLEIRQDHEVVLTAMQGDKEAIRWAADELLNDRDFAQAVASRYGQALRHLPSWQGDPAVVLAAVRQNASAICLASPGLVEQFDFLAEAIKCSKGHALRHLGRNFQEDPRLQKAAVASNWLMLDVLAQDMPSLRDDREVVFAAVSCHGCALEFASKTLRQDPSLVLLALQRSNGAALRWADEHLRGERELVWTAVQADASNLQYASEDLRRDVDLVMEAVRSNGNVLKYAALDLQRDASVRRVAVQQAGGHVLQSLCCGPTSAQRRMRRRAWLGPRRSTCDIFCQQEQLRRPTWQTVESPPIPVLARRAPGCLGPGRD</sequence>
<organism evidence="2 4">
    <name type="scientific">Durusdinium trenchii</name>
    <dbReference type="NCBI Taxonomy" id="1381693"/>
    <lineage>
        <taxon>Eukaryota</taxon>
        <taxon>Sar</taxon>
        <taxon>Alveolata</taxon>
        <taxon>Dinophyceae</taxon>
        <taxon>Suessiales</taxon>
        <taxon>Symbiodiniaceae</taxon>
        <taxon>Durusdinium</taxon>
    </lineage>
</organism>
<dbReference type="EMBL" id="CAXAMN010005557">
    <property type="protein sequence ID" value="CAK9014336.1"/>
    <property type="molecule type" value="Genomic_DNA"/>
</dbReference>
<dbReference type="SUPFAM" id="SSF54236">
    <property type="entry name" value="Ubiquitin-like"/>
    <property type="match status" value="1"/>
</dbReference>
<comment type="caution">
    <text evidence="2">The sequence shown here is derived from an EMBL/GenBank/DDBJ whole genome shotgun (WGS) entry which is preliminary data.</text>
</comment>
<reference evidence="2 4" key="1">
    <citation type="submission" date="2024-02" db="EMBL/GenBank/DDBJ databases">
        <authorList>
            <person name="Chen Y."/>
            <person name="Shah S."/>
            <person name="Dougan E. K."/>
            <person name="Thang M."/>
            <person name="Chan C."/>
        </authorList>
    </citation>
    <scope>NUCLEOTIDE SEQUENCE [LARGE SCALE GENOMIC DNA]</scope>
</reference>
<protein>
    <recommendedName>
        <fullName evidence="1">Ubiquitin-like domain-containing protein</fullName>
    </recommendedName>
</protein>
<dbReference type="Gene3D" id="3.10.20.90">
    <property type="entry name" value="Phosphatidylinositol 3-kinase Catalytic Subunit, Chain A, domain 1"/>
    <property type="match status" value="1"/>
</dbReference>
<dbReference type="PROSITE" id="PS50053">
    <property type="entry name" value="UBIQUITIN_2"/>
    <property type="match status" value="1"/>
</dbReference>
<evidence type="ECO:0000313" key="3">
    <source>
        <dbReference type="EMBL" id="CAK9014336.1"/>
    </source>
</evidence>
<accession>A0ABP0J4P2</accession>
<dbReference type="InterPro" id="IPR029071">
    <property type="entry name" value="Ubiquitin-like_domsf"/>
</dbReference>
<dbReference type="EMBL" id="CAXAMN010004446">
    <property type="protein sequence ID" value="CAK9009305.1"/>
    <property type="molecule type" value="Genomic_DNA"/>
</dbReference>
<dbReference type="InterPro" id="IPR025197">
    <property type="entry name" value="DUF4116"/>
</dbReference>
<dbReference type="Pfam" id="PF13475">
    <property type="entry name" value="DUF4116"/>
    <property type="match status" value="3"/>
</dbReference>
<keyword evidence="4" id="KW-1185">Reference proteome</keyword>
<dbReference type="Proteomes" id="UP001642484">
    <property type="component" value="Unassembled WGS sequence"/>
</dbReference>
<dbReference type="Pfam" id="PF00240">
    <property type="entry name" value="ubiquitin"/>
    <property type="match status" value="1"/>
</dbReference>
<name>A0ABP0J4P2_9DINO</name>
<feature type="domain" description="Ubiquitin-like" evidence="1">
    <location>
        <begin position="2"/>
        <end position="59"/>
    </location>
</feature>
<dbReference type="CDD" id="cd17039">
    <property type="entry name" value="Ubl_ubiquitin_like"/>
    <property type="match status" value="1"/>
</dbReference>
<proteinExistence type="predicted"/>
<evidence type="ECO:0000313" key="4">
    <source>
        <dbReference type="Proteomes" id="UP001642484"/>
    </source>
</evidence>
<gene>
    <name evidence="3" type="ORF">CCMP2556_LOCUS11637</name>
    <name evidence="2" type="ORF">CCMP2556_LOCUS9602</name>
</gene>
<dbReference type="InterPro" id="IPR000626">
    <property type="entry name" value="Ubiquitin-like_dom"/>
</dbReference>
<evidence type="ECO:0000313" key="2">
    <source>
        <dbReference type="EMBL" id="CAK9009305.1"/>
    </source>
</evidence>
<evidence type="ECO:0000259" key="1">
    <source>
        <dbReference type="PROSITE" id="PS50053"/>
    </source>
</evidence>